<feature type="region of interest" description="Disordered" evidence="1">
    <location>
        <begin position="215"/>
        <end position="243"/>
    </location>
</feature>
<reference evidence="3 4" key="1">
    <citation type="journal article" date="2018" name="New Phytol.">
        <title>Phylogenomics of Endogonaceae and evolution of mycorrhizas within Mucoromycota.</title>
        <authorList>
            <person name="Chang Y."/>
            <person name="Desiro A."/>
            <person name="Na H."/>
            <person name="Sandor L."/>
            <person name="Lipzen A."/>
            <person name="Clum A."/>
            <person name="Barry K."/>
            <person name="Grigoriev I.V."/>
            <person name="Martin F.M."/>
            <person name="Stajich J.E."/>
            <person name="Smith M.E."/>
            <person name="Bonito G."/>
            <person name="Spatafora J.W."/>
        </authorList>
    </citation>
    <scope>NUCLEOTIDE SEQUENCE [LARGE SCALE GENOMIC DNA]</scope>
    <source>
        <strain evidence="3 4">AD002</strain>
    </source>
</reference>
<feature type="region of interest" description="Disordered" evidence="1">
    <location>
        <begin position="248"/>
        <end position="267"/>
    </location>
</feature>
<keyword evidence="2" id="KW-0472">Membrane</keyword>
<organism evidence="3 4">
    <name type="scientific">Jimgerdemannia flammicorona</name>
    <dbReference type="NCBI Taxonomy" id="994334"/>
    <lineage>
        <taxon>Eukaryota</taxon>
        <taxon>Fungi</taxon>
        <taxon>Fungi incertae sedis</taxon>
        <taxon>Mucoromycota</taxon>
        <taxon>Mucoromycotina</taxon>
        <taxon>Endogonomycetes</taxon>
        <taxon>Endogonales</taxon>
        <taxon>Endogonaceae</taxon>
        <taxon>Jimgerdemannia</taxon>
    </lineage>
</organism>
<evidence type="ECO:0000256" key="1">
    <source>
        <dbReference type="SAM" id="MobiDB-lite"/>
    </source>
</evidence>
<keyword evidence="2" id="KW-1133">Transmembrane helix</keyword>
<accession>A0A433QD46</accession>
<sequence length="728" mass="82432">MATNPTTSGHKSKSEYFSRPPRQWSILGYYEYRKKQPDFSGVFDRENDKLKKDLNAIASDINTTDIERQRASALQSSLRLFYKVVYTPQLGRGWLLAALLMVCLAVVGDYMDLAWPPDRCPGARLRKQLRDPSIARFWNAQDELKTIKTQVEIARNEGILQSVRTTTDGVLSAIKATNEIHHHNLQSFLELSSDVKNGKRNIDNLDQDEVSISTKRLRDGEADTAEMLSDSESDANGSKSPCEVVKARKASARKRNREPCEKEENDTSIIERPQSFTATEGEKCLDDFAAAFKESSTHDECELEGEYALVFRKVMDKRNELCDRFAAAYNSCMAATSENRGTFFSKLEGIADSYIYWKIIEIDDAVDPLNTVLNDNDRDLLRTKVNKAMSEAKYDQISQEASTLIGALKLLTPDELCDLGNVIVHFGTRGAVNHVAEITKGRTLSSEDSIFEDELPINKDYQPSTKDYEHPDVIFVLDMVKTSWEIIEESLSAIEMSERDGDMIFFSRLFRIYKGIFDRHFGEPVSRASRQRRKSSIDANSKTEGHHQDWIFTLRDAKADTKWGLEMGGCERAGARKENMEKKSRTRLKEAKALRDQRDLLLRNIIKEGNGSFHVDTMVASDKLFLSGFVTSASVMEALLLVSLGAGFSIIWSLENVELPMQASQLPKIIDCCLLMLKMKNLGRREASVYTQLLQHASRKKSEGSRIKPKPHRMEYLTPQKKTPTSVT</sequence>
<dbReference type="AlphaFoldDB" id="A0A433QD46"/>
<keyword evidence="4" id="KW-1185">Reference proteome</keyword>
<proteinExistence type="predicted"/>
<feature type="transmembrane region" description="Helical" evidence="2">
    <location>
        <begin position="93"/>
        <end position="111"/>
    </location>
</feature>
<evidence type="ECO:0000313" key="3">
    <source>
        <dbReference type="EMBL" id="RUS27659.1"/>
    </source>
</evidence>
<comment type="caution">
    <text evidence="3">The sequence shown here is derived from an EMBL/GenBank/DDBJ whole genome shotgun (WGS) entry which is preliminary data.</text>
</comment>
<keyword evidence="2" id="KW-0812">Transmembrane</keyword>
<name>A0A433QD46_9FUNG</name>
<dbReference type="EMBL" id="RBNJ01008011">
    <property type="protein sequence ID" value="RUS27659.1"/>
    <property type="molecule type" value="Genomic_DNA"/>
</dbReference>
<evidence type="ECO:0000256" key="2">
    <source>
        <dbReference type="SAM" id="Phobius"/>
    </source>
</evidence>
<protein>
    <submittedName>
        <fullName evidence="3">Uncharacterized protein</fullName>
    </submittedName>
</protein>
<feature type="region of interest" description="Disordered" evidence="1">
    <location>
        <begin position="700"/>
        <end position="728"/>
    </location>
</feature>
<gene>
    <name evidence="3" type="ORF">BC938DRAFT_482929</name>
</gene>
<evidence type="ECO:0000313" key="4">
    <source>
        <dbReference type="Proteomes" id="UP000274822"/>
    </source>
</evidence>
<dbReference type="Proteomes" id="UP000274822">
    <property type="component" value="Unassembled WGS sequence"/>
</dbReference>